<keyword evidence="3" id="KW-1185">Reference proteome</keyword>
<gene>
    <name evidence="2" type="ORF">CVT26_009670</name>
</gene>
<name>A0A409YBL4_9AGAR</name>
<accession>A0A409YBL4</accession>
<protein>
    <submittedName>
        <fullName evidence="2">Uncharacterized protein</fullName>
    </submittedName>
</protein>
<dbReference type="EMBL" id="NHYE01001008">
    <property type="protein sequence ID" value="PPR00389.1"/>
    <property type="molecule type" value="Genomic_DNA"/>
</dbReference>
<feature type="compositionally biased region" description="Polar residues" evidence="1">
    <location>
        <begin position="157"/>
        <end position="168"/>
    </location>
</feature>
<dbReference type="AlphaFoldDB" id="A0A409YBL4"/>
<dbReference type="InParanoid" id="A0A409YBL4"/>
<feature type="compositionally biased region" description="Basic and acidic residues" evidence="1">
    <location>
        <begin position="89"/>
        <end position="106"/>
    </location>
</feature>
<reference evidence="2 3" key="1">
    <citation type="journal article" date="2018" name="Evol. Lett.">
        <title>Horizontal gene cluster transfer increased hallucinogenic mushroom diversity.</title>
        <authorList>
            <person name="Reynolds H.T."/>
            <person name="Vijayakumar V."/>
            <person name="Gluck-Thaler E."/>
            <person name="Korotkin H.B."/>
            <person name="Matheny P.B."/>
            <person name="Slot J.C."/>
        </authorList>
    </citation>
    <scope>NUCLEOTIDE SEQUENCE [LARGE SCALE GENOMIC DNA]</scope>
    <source>
        <strain evidence="2 3">SRW20</strain>
    </source>
</reference>
<sequence>ATNKGGGGLIAWQTTGIGINTSSPHHLSPSVVTLHSLCIVMVDDDETAELEAKRVEIEKQIRQRQLAAARAKREEEARQLIAAVKGPRSAKEKAKRDARWFEAEGKKRPRSPGEEPLEEHESVRQGRPKSKDVGQDIGKRRKRDASDVDVSEGEGQRQATKSSHQGEL</sequence>
<dbReference type="Proteomes" id="UP000284706">
    <property type="component" value="Unassembled WGS sequence"/>
</dbReference>
<evidence type="ECO:0000256" key="1">
    <source>
        <dbReference type="SAM" id="MobiDB-lite"/>
    </source>
</evidence>
<organism evidence="2 3">
    <name type="scientific">Gymnopilus dilepis</name>
    <dbReference type="NCBI Taxonomy" id="231916"/>
    <lineage>
        <taxon>Eukaryota</taxon>
        <taxon>Fungi</taxon>
        <taxon>Dikarya</taxon>
        <taxon>Basidiomycota</taxon>
        <taxon>Agaricomycotina</taxon>
        <taxon>Agaricomycetes</taxon>
        <taxon>Agaricomycetidae</taxon>
        <taxon>Agaricales</taxon>
        <taxon>Agaricineae</taxon>
        <taxon>Hymenogastraceae</taxon>
        <taxon>Gymnopilus</taxon>
    </lineage>
</organism>
<evidence type="ECO:0000313" key="2">
    <source>
        <dbReference type="EMBL" id="PPR00389.1"/>
    </source>
</evidence>
<comment type="caution">
    <text evidence="2">The sequence shown here is derived from an EMBL/GenBank/DDBJ whole genome shotgun (WGS) entry which is preliminary data.</text>
</comment>
<evidence type="ECO:0000313" key="3">
    <source>
        <dbReference type="Proteomes" id="UP000284706"/>
    </source>
</evidence>
<feature type="region of interest" description="Disordered" evidence="1">
    <location>
        <begin position="84"/>
        <end position="168"/>
    </location>
</feature>
<feature type="compositionally biased region" description="Basic and acidic residues" evidence="1">
    <location>
        <begin position="119"/>
        <end position="138"/>
    </location>
</feature>
<feature type="non-terminal residue" evidence="2">
    <location>
        <position position="1"/>
    </location>
</feature>
<proteinExistence type="predicted"/>